<evidence type="ECO:0000313" key="4">
    <source>
        <dbReference type="Proteomes" id="UP000245431"/>
    </source>
</evidence>
<feature type="region of interest" description="Disordered" evidence="1">
    <location>
        <begin position="161"/>
        <end position="182"/>
    </location>
</feature>
<reference evidence="4" key="1">
    <citation type="submission" date="2016-07" db="EMBL/GenBank/DDBJ databases">
        <authorList>
            <person name="Florea S."/>
            <person name="Webb J.S."/>
            <person name="Jaromczyk J."/>
            <person name="Schardl C.L."/>
        </authorList>
    </citation>
    <scope>NUCLEOTIDE SEQUENCE [LARGE SCALE GENOMIC DNA]</scope>
    <source>
        <strain evidence="4">1YdBTEX2</strain>
    </source>
</reference>
<feature type="compositionally biased region" description="Polar residues" evidence="1">
    <location>
        <begin position="165"/>
        <end position="176"/>
    </location>
</feature>
<accession>A0A1D3JX69</accession>
<keyword evidence="2" id="KW-0732">Signal</keyword>
<name>A0A1D3JX69_PSEVE</name>
<evidence type="ECO:0000313" key="3">
    <source>
        <dbReference type="EMBL" id="SBW80541.1"/>
    </source>
</evidence>
<gene>
    <name evidence="3" type="ORF">PVE_R1G2656</name>
</gene>
<dbReference type="EMBL" id="LT599583">
    <property type="protein sequence ID" value="SBW80541.1"/>
    <property type="molecule type" value="Genomic_DNA"/>
</dbReference>
<protein>
    <submittedName>
        <fullName evidence="3">Uncharacterized protein</fullName>
    </submittedName>
</protein>
<dbReference type="AlphaFoldDB" id="A0A1D3JX69"/>
<feature type="signal peptide" evidence="2">
    <location>
        <begin position="1"/>
        <end position="21"/>
    </location>
</feature>
<organism evidence="3 4">
    <name type="scientific">Pseudomonas veronii 1YdBTEX2</name>
    <dbReference type="NCBI Taxonomy" id="1295141"/>
    <lineage>
        <taxon>Bacteria</taxon>
        <taxon>Pseudomonadati</taxon>
        <taxon>Pseudomonadota</taxon>
        <taxon>Gammaproteobacteria</taxon>
        <taxon>Pseudomonadales</taxon>
        <taxon>Pseudomonadaceae</taxon>
        <taxon>Pseudomonas</taxon>
    </lineage>
</organism>
<feature type="chain" id="PRO_5008916220" evidence="2">
    <location>
        <begin position="22"/>
        <end position="182"/>
    </location>
</feature>
<proteinExistence type="predicted"/>
<dbReference type="Proteomes" id="UP000245431">
    <property type="component" value="Chromosome PVE_r1"/>
</dbReference>
<evidence type="ECO:0000256" key="2">
    <source>
        <dbReference type="SAM" id="SignalP"/>
    </source>
</evidence>
<sequence>MKLALFLTLSLPWLVVESVYAASYGRREAGNVVSVNGKPAICVPSNAKGVFAVSRVSLTESYIRNPPTWGASLLPGFKPLELSPGACIVLGAVPEGYEYDNYKIKARPLLLEVNQTYIFSLRNAYRSTDSYDAVFCVNKTATGVMEYLQYTRLADGSQIIPSCGGNRNTDPSSQDGTGDIDK</sequence>
<evidence type="ECO:0000256" key="1">
    <source>
        <dbReference type="SAM" id="MobiDB-lite"/>
    </source>
</evidence>